<proteinExistence type="predicted"/>
<organism evidence="1 2">
    <name type="scientific">Moniliophthora roreri</name>
    <name type="common">Frosty pod rot fungus</name>
    <name type="synonym">Monilia roreri</name>
    <dbReference type="NCBI Taxonomy" id="221103"/>
    <lineage>
        <taxon>Eukaryota</taxon>
        <taxon>Fungi</taxon>
        <taxon>Dikarya</taxon>
        <taxon>Basidiomycota</taxon>
        <taxon>Agaricomycotina</taxon>
        <taxon>Agaricomycetes</taxon>
        <taxon>Agaricomycetidae</taxon>
        <taxon>Agaricales</taxon>
        <taxon>Marasmiineae</taxon>
        <taxon>Marasmiaceae</taxon>
        <taxon>Moniliophthora</taxon>
    </lineage>
</organism>
<protein>
    <submittedName>
        <fullName evidence="1">Uncharacterized protein</fullName>
    </submittedName>
</protein>
<dbReference type="AlphaFoldDB" id="A0A0W0G535"/>
<evidence type="ECO:0000313" key="1">
    <source>
        <dbReference type="EMBL" id="KTB43681.1"/>
    </source>
</evidence>
<dbReference type="Proteomes" id="UP000054988">
    <property type="component" value="Unassembled WGS sequence"/>
</dbReference>
<gene>
    <name evidence="1" type="ORF">WG66_3740</name>
</gene>
<evidence type="ECO:0000313" key="2">
    <source>
        <dbReference type="Proteomes" id="UP000054988"/>
    </source>
</evidence>
<comment type="caution">
    <text evidence="1">The sequence shown here is derived from an EMBL/GenBank/DDBJ whole genome shotgun (WGS) entry which is preliminary data.</text>
</comment>
<sequence length="121" mass="13816">MSRVSGSHVQTVFLYPQQARRRRLKDQRSSCTFWALSTKTRSNVDADLTASPSVTTSAVENERFAPVCYYYYQRQLPLTAVLSSIKCSLDSTCNVTTRTTVFVCWRWLQALSKERLGASFM</sequence>
<dbReference type="EMBL" id="LATX01001111">
    <property type="protein sequence ID" value="KTB43681.1"/>
    <property type="molecule type" value="Genomic_DNA"/>
</dbReference>
<name>A0A0W0G535_MONRR</name>
<reference evidence="1 2" key="1">
    <citation type="submission" date="2015-12" db="EMBL/GenBank/DDBJ databases">
        <title>Draft genome sequence of Moniliophthora roreri, the causal agent of frosty pod rot of cacao.</title>
        <authorList>
            <person name="Aime M.C."/>
            <person name="Diaz-Valderrama J.R."/>
            <person name="Kijpornyongpan T."/>
            <person name="Phillips-Mora W."/>
        </authorList>
    </citation>
    <scope>NUCLEOTIDE SEQUENCE [LARGE SCALE GENOMIC DNA]</scope>
    <source>
        <strain evidence="1 2">MCA 2952</strain>
    </source>
</reference>
<accession>A0A0W0G535</accession>